<dbReference type="RefSeq" id="XP_004491816.1">
    <property type="nucleotide sequence ID" value="XM_004491759.2"/>
</dbReference>
<dbReference type="PROSITE" id="PS50884">
    <property type="entry name" value="ZF_DOF_2"/>
    <property type="match status" value="1"/>
</dbReference>
<feature type="compositionally biased region" description="Polar residues" evidence="9">
    <location>
        <begin position="276"/>
        <end position="299"/>
    </location>
</feature>
<evidence type="ECO:0000313" key="12">
    <source>
        <dbReference type="RefSeq" id="XP_004491816.1"/>
    </source>
</evidence>
<evidence type="ECO:0000259" key="10">
    <source>
        <dbReference type="PROSITE" id="PS50884"/>
    </source>
</evidence>
<keyword evidence="5 8" id="KW-0238">DNA-binding</keyword>
<keyword evidence="6" id="KW-0804">Transcription</keyword>
<dbReference type="GO" id="GO:0008270">
    <property type="term" value="F:zinc ion binding"/>
    <property type="evidence" value="ECO:0007669"/>
    <property type="project" value="UniProtKB-KW"/>
</dbReference>
<feature type="compositionally biased region" description="Basic and acidic residues" evidence="9">
    <location>
        <begin position="92"/>
        <end position="109"/>
    </location>
</feature>
<keyword evidence="7 8" id="KW-0539">Nucleus</keyword>
<protein>
    <submittedName>
        <fullName evidence="12">Cyclic dof factor 2</fullName>
    </submittedName>
</protein>
<sequence>MSETKDPAIKLFGKTIPVPDILVGTPALSSGDVVDESIDQNHDSSINSSKDEQEQEIVMDTLGDKPTDGKKEDGVPTKSSEEFSTPDAASRTGEESEREAATLKTSKIEEEQDETSNSHDKNLKKPDKILPCPRCSSMDTKFCYYNNYNVNQPRHFCKNCQRYWTAGGTMRNVPVGAGRRKNKNSSSHYRQITVTESTLQNSRTDFPRRSYQPSLKCNGTLLTFGSETPLCESVASVLKLADRTVQNYARNGFDKPEELRICVPHATGEKGDDQSNKSSITSTKSMEGGRTNVSQEQAMSNGQSFPLQGHYFRPGTPWPFPWNPMQWSSPVPPPSLCQPGFSLPLYPATTYWGCTVPGAWNIPWQAQPLSPNGANLNSSPNSPTLGKHSREDNSIRSSDSSGTDGDGKKESSEEKCLWFPKTLRIDDSREAEKSSFWTTLGIKNDNTNSVPSRGLFEAFPSKCDDKNHSVQASLVLQANPAALSRSLNFQETS</sequence>
<gene>
    <name evidence="12" type="primary">LOC101512379</name>
</gene>
<feature type="domain" description="Dof-type" evidence="10">
    <location>
        <begin position="130"/>
        <end position="184"/>
    </location>
</feature>
<keyword evidence="2 8" id="KW-0863">Zinc-finger</keyword>
<evidence type="ECO:0000256" key="3">
    <source>
        <dbReference type="ARBA" id="ARBA00022833"/>
    </source>
</evidence>
<feature type="compositionally biased region" description="Polar residues" evidence="9">
    <location>
        <begin position="371"/>
        <end position="384"/>
    </location>
</feature>
<dbReference type="Pfam" id="PF02701">
    <property type="entry name" value="Zn_ribbon_Dof"/>
    <property type="match status" value="1"/>
</dbReference>
<feature type="compositionally biased region" description="Basic and acidic residues" evidence="9">
    <location>
        <begin position="116"/>
        <end position="128"/>
    </location>
</feature>
<keyword evidence="4" id="KW-0805">Transcription regulation</keyword>
<feature type="compositionally biased region" description="Basic and acidic residues" evidence="9">
    <location>
        <begin position="62"/>
        <end position="81"/>
    </location>
</feature>
<feature type="region of interest" description="Disordered" evidence="9">
    <location>
        <begin position="371"/>
        <end position="413"/>
    </location>
</feature>
<comment type="subcellular location">
    <subcellularLocation>
        <location evidence="8">Nucleus</location>
    </subcellularLocation>
</comment>
<dbReference type="InterPro" id="IPR003851">
    <property type="entry name" value="Znf_Dof"/>
</dbReference>
<dbReference type="GO" id="GO:0003700">
    <property type="term" value="F:DNA-binding transcription factor activity"/>
    <property type="evidence" value="ECO:0007669"/>
    <property type="project" value="InterPro"/>
</dbReference>
<dbReference type="Proteomes" id="UP000087171">
    <property type="component" value="Chromosome Ca3"/>
</dbReference>
<reference evidence="12" key="2">
    <citation type="submission" date="2025-08" db="UniProtKB">
        <authorList>
            <consortium name="RefSeq"/>
        </authorList>
    </citation>
    <scope>IDENTIFICATION</scope>
    <source>
        <tissue evidence="12">Etiolated seedlings</tissue>
    </source>
</reference>
<dbReference type="KEGG" id="cam:101512379"/>
<dbReference type="PANTHER" id="PTHR31089:SF75">
    <property type="entry name" value="CYCLIC DOF FACTOR 2"/>
    <property type="match status" value="1"/>
</dbReference>
<evidence type="ECO:0000256" key="4">
    <source>
        <dbReference type="ARBA" id="ARBA00023015"/>
    </source>
</evidence>
<dbReference type="OrthoDB" id="1927254at2759"/>
<dbReference type="STRING" id="3827.A0A1S2XQ51"/>
<evidence type="ECO:0000256" key="7">
    <source>
        <dbReference type="ARBA" id="ARBA00023242"/>
    </source>
</evidence>
<dbReference type="InterPro" id="IPR045174">
    <property type="entry name" value="Dof"/>
</dbReference>
<feature type="region of interest" description="Disordered" evidence="9">
    <location>
        <begin position="21"/>
        <end position="130"/>
    </location>
</feature>
<organism evidence="11 12">
    <name type="scientific">Cicer arietinum</name>
    <name type="common">Chickpea</name>
    <name type="synonym">Garbanzo</name>
    <dbReference type="NCBI Taxonomy" id="3827"/>
    <lineage>
        <taxon>Eukaryota</taxon>
        <taxon>Viridiplantae</taxon>
        <taxon>Streptophyta</taxon>
        <taxon>Embryophyta</taxon>
        <taxon>Tracheophyta</taxon>
        <taxon>Spermatophyta</taxon>
        <taxon>Magnoliopsida</taxon>
        <taxon>eudicotyledons</taxon>
        <taxon>Gunneridae</taxon>
        <taxon>Pentapetalae</taxon>
        <taxon>rosids</taxon>
        <taxon>fabids</taxon>
        <taxon>Fabales</taxon>
        <taxon>Fabaceae</taxon>
        <taxon>Papilionoideae</taxon>
        <taxon>50 kb inversion clade</taxon>
        <taxon>NPAAA clade</taxon>
        <taxon>Hologalegina</taxon>
        <taxon>IRL clade</taxon>
        <taxon>Cicereae</taxon>
        <taxon>Cicer</taxon>
    </lineage>
</organism>
<keyword evidence="3" id="KW-0862">Zinc</keyword>
<keyword evidence="11" id="KW-1185">Reference proteome</keyword>
<dbReference type="GO" id="GO:0005634">
    <property type="term" value="C:nucleus"/>
    <property type="evidence" value="ECO:0007669"/>
    <property type="project" value="UniProtKB-SubCell"/>
</dbReference>
<dbReference type="PaxDb" id="3827-XP_004491816.1"/>
<evidence type="ECO:0000256" key="6">
    <source>
        <dbReference type="ARBA" id="ARBA00023163"/>
    </source>
</evidence>
<feature type="region of interest" description="Disordered" evidence="9">
    <location>
        <begin position="266"/>
        <end position="299"/>
    </location>
</feature>
<proteinExistence type="predicted"/>
<dbReference type="PROSITE" id="PS01361">
    <property type="entry name" value="ZF_DOF_1"/>
    <property type="match status" value="1"/>
</dbReference>
<evidence type="ECO:0000256" key="9">
    <source>
        <dbReference type="SAM" id="MobiDB-lite"/>
    </source>
</evidence>
<keyword evidence="1" id="KW-0479">Metal-binding</keyword>
<reference evidence="11" key="1">
    <citation type="journal article" date="2013" name="Nat. Biotechnol.">
        <title>Draft genome sequence of chickpea (Cicer arietinum) provides a resource for trait improvement.</title>
        <authorList>
            <person name="Varshney R.K."/>
            <person name="Song C."/>
            <person name="Saxena R.K."/>
            <person name="Azam S."/>
            <person name="Yu S."/>
            <person name="Sharpe A.G."/>
            <person name="Cannon S."/>
            <person name="Baek J."/>
            <person name="Rosen B.D."/>
            <person name="Tar'an B."/>
            <person name="Millan T."/>
            <person name="Zhang X."/>
            <person name="Ramsay L.D."/>
            <person name="Iwata A."/>
            <person name="Wang Y."/>
            <person name="Nelson W."/>
            <person name="Farmer A.D."/>
            <person name="Gaur P.M."/>
            <person name="Soderlund C."/>
            <person name="Penmetsa R.V."/>
            <person name="Xu C."/>
            <person name="Bharti A.K."/>
            <person name="He W."/>
            <person name="Winter P."/>
            <person name="Zhao S."/>
            <person name="Hane J.K."/>
            <person name="Carrasquilla-Garcia N."/>
            <person name="Condie J.A."/>
            <person name="Upadhyaya H.D."/>
            <person name="Luo M.C."/>
            <person name="Thudi M."/>
            <person name="Gowda C.L."/>
            <person name="Singh N.P."/>
            <person name="Lichtenzveig J."/>
            <person name="Gali K.K."/>
            <person name="Rubio J."/>
            <person name="Nadarajan N."/>
            <person name="Dolezel J."/>
            <person name="Bansal K.C."/>
            <person name="Xu X."/>
            <person name="Edwards D."/>
            <person name="Zhang G."/>
            <person name="Kahl G."/>
            <person name="Gil J."/>
            <person name="Singh K.B."/>
            <person name="Datta S.K."/>
            <person name="Jackson S.A."/>
            <person name="Wang J."/>
            <person name="Cook D.R."/>
        </authorList>
    </citation>
    <scope>NUCLEOTIDE SEQUENCE [LARGE SCALE GENOMIC DNA]</scope>
    <source>
        <strain evidence="11">cv. CDC Frontier</strain>
    </source>
</reference>
<name>A0A1S2XQ51_CICAR</name>
<evidence type="ECO:0000256" key="1">
    <source>
        <dbReference type="ARBA" id="ARBA00022723"/>
    </source>
</evidence>
<accession>A0A1S2XQ51</accession>
<evidence type="ECO:0000256" key="5">
    <source>
        <dbReference type="ARBA" id="ARBA00023125"/>
    </source>
</evidence>
<dbReference type="PANTHER" id="PTHR31089">
    <property type="entry name" value="CYCLIC DOF FACTOR 2"/>
    <property type="match status" value="1"/>
</dbReference>
<dbReference type="AlphaFoldDB" id="A0A1S2XQ51"/>
<evidence type="ECO:0000256" key="8">
    <source>
        <dbReference type="PROSITE-ProRule" id="PRU00071"/>
    </source>
</evidence>
<dbReference type="GO" id="GO:0003677">
    <property type="term" value="F:DNA binding"/>
    <property type="evidence" value="ECO:0007669"/>
    <property type="project" value="UniProtKB-UniRule"/>
</dbReference>
<dbReference type="eggNOG" id="ENOG502QSI8">
    <property type="taxonomic scope" value="Eukaryota"/>
</dbReference>
<dbReference type="GeneID" id="101512379"/>
<evidence type="ECO:0000256" key="2">
    <source>
        <dbReference type="ARBA" id="ARBA00022771"/>
    </source>
</evidence>
<evidence type="ECO:0000313" key="11">
    <source>
        <dbReference type="Proteomes" id="UP000087171"/>
    </source>
</evidence>